<dbReference type="GO" id="GO:0016491">
    <property type="term" value="F:oxidoreductase activity"/>
    <property type="evidence" value="ECO:0007669"/>
    <property type="project" value="UniProtKB-KW"/>
</dbReference>
<name>A0ABT8RDE2_9BACT</name>
<reference evidence="2" key="1">
    <citation type="submission" date="2023-07" db="EMBL/GenBank/DDBJ databases">
        <title>The genome sequence of Rhodocytophaga aerolata KACC 12507.</title>
        <authorList>
            <person name="Zhang X."/>
        </authorList>
    </citation>
    <scope>NUCLEOTIDE SEQUENCE</scope>
    <source>
        <strain evidence="2">KACC 12507</strain>
    </source>
</reference>
<feature type="domain" description="Amine oxidase" evidence="1">
    <location>
        <begin position="13"/>
        <end position="408"/>
    </location>
</feature>
<keyword evidence="3" id="KW-1185">Reference proteome</keyword>
<comment type="caution">
    <text evidence="2">The sequence shown here is derived from an EMBL/GenBank/DDBJ whole genome shotgun (WGS) entry which is preliminary data.</text>
</comment>
<dbReference type="InterPro" id="IPR002937">
    <property type="entry name" value="Amino_oxidase"/>
</dbReference>
<organism evidence="2 3">
    <name type="scientific">Rhodocytophaga aerolata</name>
    <dbReference type="NCBI Taxonomy" id="455078"/>
    <lineage>
        <taxon>Bacteria</taxon>
        <taxon>Pseudomonadati</taxon>
        <taxon>Bacteroidota</taxon>
        <taxon>Cytophagia</taxon>
        <taxon>Cytophagales</taxon>
        <taxon>Rhodocytophagaceae</taxon>
        <taxon>Rhodocytophaga</taxon>
    </lineage>
</organism>
<dbReference type="Gene3D" id="3.90.660.20">
    <property type="entry name" value="Protoporphyrinogen oxidase, mitochondrial, domain 2"/>
    <property type="match status" value="1"/>
</dbReference>
<evidence type="ECO:0000313" key="2">
    <source>
        <dbReference type="EMBL" id="MDO1448735.1"/>
    </source>
</evidence>
<dbReference type="PANTHER" id="PTHR42841">
    <property type="entry name" value="AMINE OXIDASE"/>
    <property type="match status" value="1"/>
</dbReference>
<dbReference type="InterPro" id="IPR036188">
    <property type="entry name" value="FAD/NAD-bd_sf"/>
</dbReference>
<dbReference type="EC" id="1.-.-.-" evidence="2"/>
<dbReference type="EMBL" id="JAUKPO010000013">
    <property type="protein sequence ID" value="MDO1448735.1"/>
    <property type="molecule type" value="Genomic_DNA"/>
</dbReference>
<keyword evidence="2" id="KW-0560">Oxidoreductase</keyword>
<evidence type="ECO:0000259" key="1">
    <source>
        <dbReference type="Pfam" id="PF01593"/>
    </source>
</evidence>
<dbReference type="Pfam" id="PF01593">
    <property type="entry name" value="Amino_oxidase"/>
    <property type="match status" value="1"/>
</dbReference>
<dbReference type="RefSeq" id="WP_302039534.1">
    <property type="nucleotide sequence ID" value="NZ_JAUKPO010000013.1"/>
</dbReference>
<dbReference type="SUPFAM" id="SSF51905">
    <property type="entry name" value="FAD/NAD(P)-binding domain"/>
    <property type="match status" value="1"/>
</dbReference>
<dbReference type="Proteomes" id="UP001168528">
    <property type="component" value="Unassembled WGS sequence"/>
</dbReference>
<evidence type="ECO:0000313" key="3">
    <source>
        <dbReference type="Proteomes" id="UP001168528"/>
    </source>
</evidence>
<sequence>MSHHSVIIIGAGIAGLTCATYLERQSVPFVMLEAAEEVGGRVRTDLVDGFQLDRGFQIFLTSYPEAKQILSYDALQFQPFRSGAIIRKEGRFLQLVNPLKEPLAAIPDLITPIGSLLDKIKILKLVAELKAKTIDEIFSQPDSRTKHFLQKYGFSEKIIQQFFQPFFGGVFLERELSTSSNFFQFVFKQFAVSDAVLPMKGIQAIPKQLVAKLPAGSIRKGIAVKLVKDNQVYLSNGEVLTADCVVMAVDATSVNKLLGKNQEYAFNDTTCVYFNAPHSPLETPMLVINSDETSLVNHVCVPSDIAPAYAPAGKSLISVNIIKPYSFGEEELIKQVRAELTQWFGEQVHTWQHLRTYSIPQALPSYTPDTQYDPRVKQSDTLYTCGDYTAYPSLNGAMQSGREVAGLVAEKIKGTLTSNR</sequence>
<proteinExistence type="predicted"/>
<dbReference type="Gene3D" id="1.10.3110.10">
    <property type="entry name" value="protoporphyrinogen ix oxidase, domain 3"/>
    <property type="match status" value="1"/>
</dbReference>
<dbReference type="Gene3D" id="3.50.50.60">
    <property type="entry name" value="FAD/NAD(P)-binding domain"/>
    <property type="match status" value="1"/>
</dbReference>
<accession>A0ABT8RDE2</accession>
<gene>
    <name evidence="2" type="ORF">Q0590_20830</name>
</gene>
<protein>
    <submittedName>
        <fullName evidence="2">NAD(P)/FAD-dependent oxidoreductase</fullName>
        <ecNumber evidence="2">1.-.-.-</ecNumber>
    </submittedName>
</protein>